<dbReference type="InterPro" id="IPR000089">
    <property type="entry name" value="Biotin_lipoyl"/>
</dbReference>
<dbReference type="GO" id="GO:0046872">
    <property type="term" value="F:metal ion binding"/>
    <property type="evidence" value="ECO:0007669"/>
    <property type="project" value="InterPro"/>
</dbReference>
<protein>
    <recommendedName>
        <fullName evidence="11">Biotin-dependent 3-methylcrotonyl-coenzyme A carboxylase alpha1 subunit</fullName>
        <ecNumber evidence="2">6.3.4.14</ecNumber>
    </recommendedName>
</protein>
<evidence type="ECO:0000256" key="10">
    <source>
        <dbReference type="ARBA" id="ARBA00065901"/>
    </source>
</evidence>
<evidence type="ECO:0000259" key="14">
    <source>
        <dbReference type="PROSITE" id="PS50975"/>
    </source>
</evidence>
<dbReference type="SUPFAM" id="SSF56059">
    <property type="entry name" value="Glutathione synthetase ATP-binding domain-like"/>
    <property type="match status" value="1"/>
</dbReference>
<keyword evidence="3" id="KW-0436">Ligase</keyword>
<dbReference type="FunFam" id="3.40.50.20:FF:000010">
    <property type="entry name" value="Propionyl-CoA carboxylase subunit alpha"/>
    <property type="match status" value="1"/>
</dbReference>
<dbReference type="Proteomes" id="UP000295578">
    <property type="component" value="Unassembled WGS sequence"/>
</dbReference>
<evidence type="ECO:0000313" key="17">
    <source>
        <dbReference type="Proteomes" id="UP000295578"/>
    </source>
</evidence>
<dbReference type="Gene3D" id="3.30.700.40">
    <property type="match status" value="1"/>
</dbReference>
<comment type="pathway">
    <text evidence="7">Amino-acid degradation; L-leucine degradation.</text>
</comment>
<dbReference type="Pfam" id="PF00364">
    <property type="entry name" value="Biotin_lipoyl"/>
    <property type="match status" value="1"/>
</dbReference>
<proteinExistence type="predicted"/>
<dbReference type="GO" id="GO:0005524">
    <property type="term" value="F:ATP binding"/>
    <property type="evidence" value="ECO:0007669"/>
    <property type="project" value="UniProtKB-UniRule"/>
</dbReference>
<evidence type="ECO:0000256" key="3">
    <source>
        <dbReference type="ARBA" id="ARBA00022598"/>
    </source>
</evidence>
<dbReference type="SUPFAM" id="SSF51246">
    <property type="entry name" value="Rudiment single hybrid motif"/>
    <property type="match status" value="1"/>
</dbReference>
<evidence type="ECO:0000256" key="6">
    <source>
        <dbReference type="ARBA" id="ARBA00023267"/>
    </source>
</evidence>
<evidence type="ECO:0000256" key="4">
    <source>
        <dbReference type="ARBA" id="ARBA00022741"/>
    </source>
</evidence>
<feature type="domain" description="Lipoyl-binding" evidence="13">
    <location>
        <begin position="569"/>
        <end position="643"/>
    </location>
</feature>
<comment type="cofactor">
    <cofactor evidence="1">
        <name>biotin</name>
        <dbReference type="ChEBI" id="CHEBI:57586"/>
    </cofactor>
</comment>
<organism evidence="16 17">
    <name type="scientific">Actinomadura darangshiensis</name>
    <dbReference type="NCBI Taxonomy" id="705336"/>
    <lineage>
        <taxon>Bacteria</taxon>
        <taxon>Bacillati</taxon>
        <taxon>Actinomycetota</taxon>
        <taxon>Actinomycetes</taxon>
        <taxon>Streptosporangiales</taxon>
        <taxon>Thermomonosporaceae</taxon>
        <taxon>Actinomadura</taxon>
    </lineage>
</organism>
<dbReference type="SMART" id="SM00878">
    <property type="entry name" value="Biotin_carb_C"/>
    <property type="match status" value="1"/>
</dbReference>
<dbReference type="CDD" id="cd06850">
    <property type="entry name" value="biotinyl_domain"/>
    <property type="match status" value="1"/>
</dbReference>
<dbReference type="InterPro" id="IPR011761">
    <property type="entry name" value="ATP-grasp"/>
</dbReference>
<dbReference type="SUPFAM" id="SSF52440">
    <property type="entry name" value="PreATP-grasp domain"/>
    <property type="match status" value="1"/>
</dbReference>
<evidence type="ECO:0000256" key="1">
    <source>
        <dbReference type="ARBA" id="ARBA00001953"/>
    </source>
</evidence>
<dbReference type="Pfam" id="PF02785">
    <property type="entry name" value="Biotin_carb_C"/>
    <property type="match status" value="1"/>
</dbReference>
<dbReference type="Gene3D" id="2.40.50.100">
    <property type="match status" value="1"/>
</dbReference>
<dbReference type="FunFam" id="3.30.470.20:FF:000028">
    <property type="entry name" value="Methylcrotonoyl-CoA carboxylase subunit alpha, mitochondrial"/>
    <property type="match status" value="1"/>
</dbReference>
<dbReference type="RefSeq" id="WP_132199775.1">
    <property type="nucleotide sequence ID" value="NZ_SMKY01000120.1"/>
</dbReference>
<accession>A0A4R5B758</accession>
<evidence type="ECO:0000256" key="12">
    <source>
        <dbReference type="PROSITE-ProRule" id="PRU00409"/>
    </source>
</evidence>
<dbReference type="PROSITE" id="PS00867">
    <property type="entry name" value="CPSASE_2"/>
    <property type="match status" value="1"/>
</dbReference>
<evidence type="ECO:0000313" key="16">
    <source>
        <dbReference type="EMBL" id="TDD79112.1"/>
    </source>
</evidence>
<evidence type="ECO:0000256" key="7">
    <source>
        <dbReference type="ARBA" id="ARBA00046317"/>
    </source>
</evidence>
<keyword evidence="6" id="KW-0092">Biotin</keyword>
<gene>
    <name evidence="16" type="ORF">E1293_24380</name>
</gene>
<dbReference type="PROSITE" id="PS50968">
    <property type="entry name" value="BIOTINYL_LIPOYL"/>
    <property type="match status" value="1"/>
</dbReference>
<dbReference type="InterPro" id="IPR005481">
    <property type="entry name" value="BC-like_N"/>
</dbReference>
<dbReference type="EMBL" id="SMKY01000120">
    <property type="protein sequence ID" value="TDD79112.1"/>
    <property type="molecule type" value="Genomic_DNA"/>
</dbReference>
<dbReference type="FunFam" id="2.40.50.100:FF:000003">
    <property type="entry name" value="Acetyl-CoA carboxylase biotin carboxyl carrier protein"/>
    <property type="match status" value="1"/>
</dbReference>
<evidence type="ECO:0000256" key="8">
    <source>
        <dbReference type="ARBA" id="ARBA00048501"/>
    </source>
</evidence>
<dbReference type="Gene3D" id="3.30.470.20">
    <property type="entry name" value="ATP-grasp fold, B domain"/>
    <property type="match status" value="1"/>
</dbReference>
<dbReference type="PROSITE" id="PS00188">
    <property type="entry name" value="BIOTIN"/>
    <property type="match status" value="1"/>
</dbReference>
<dbReference type="AlphaFoldDB" id="A0A4R5B758"/>
<dbReference type="SUPFAM" id="SSF51230">
    <property type="entry name" value="Single hybrid motif"/>
    <property type="match status" value="1"/>
</dbReference>
<name>A0A4R5B758_9ACTN</name>
<comment type="function">
    <text evidence="9">Component of a biotin-dependent acyl-CoA carboxylase complex. This subunit catalyzes the ATP-dependent carboxylation of the biotin carried by the biotin carboxyl carrier (BCC) domain, resulting in the formation of carboxyl biotin. When associated with the beta1 subunit AccD1, is involved in branched amino-acid catabolism with methylcrotonyl coenzyme A as the substrate.</text>
</comment>
<dbReference type="InterPro" id="IPR005482">
    <property type="entry name" value="Biotin_COase_C"/>
</dbReference>
<comment type="caution">
    <text evidence="16">The sequence shown here is derived from an EMBL/GenBank/DDBJ whole genome shotgun (WGS) entry which is preliminary data.</text>
</comment>
<dbReference type="InterPro" id="IPR011054">
    <property type="entry name" value="Rudment_hybrid_motif"/>
</dbReference>
<dbReference type="PANTHER" id="PTHR18866">
    <property type="entry name" value="CARBOXYLASE:PYRUVATE/ACETYL-COA/PROPIONYL-COA CARBOXYLASE"/>
    <property type="match status" value="1"/>
</dbReference>
<dbReference type="EC" id="6.3.4.14" evidence="2"/>
<evidence type="ECO:0000256" key="5">
    <source>
        <dbReference type="ARBA" id="ARBA00022840"/>
    </source>
</evidence>
<dbReference type="InterPro" id="IPR011764">
    <property type="entry name" value="Biotin_carboxylation_dom"/>
</dbReference>
<evidence type="ECO:0000256" key="2">
    <source>
        <dbReference type="ARBA" id="ARBA00013263"/>
    </source>
</evidence>
<dbReference type="OrthoDB" id="5166719at2"/>
<sequence length="646" mass="67638">MFDSVLVANRGEIAVRVFRTLRRLGIRSVAVHTDADASARHVREADEALRIPSYLDIEAVIAAARSAGAAAVHPGYGFLAENTAFARACGEAGLVFIGPPAEAIDAMGDKIRAKQTVAAAGVPVVPGRDEAGLSDAELKAAALEVGLPVLLKPSAGGGGKGMRLVREAAELPEAIASARREALGSFGDDTLLAERFVENPRHIEIQVFADAHGGAVHLGERECSLQRRHQKIIEEAPSPLLDAAARARMGAAAVAAAQAVGYVGAGTVEYIVSADRPDEFFFMEMNTRLQVEHPVTELVTGLDLVELQLQVASGEPLPFTQDDVRLDGHSVEARVYAEDPARGFLPTGGRVLTLTEPETARVDSGLDTGTEVGGSYDPMLAKVIVHGADRAEALRRLDRALASYTLLGVPTNVAFLRALLRHPAVVSGDLDTGLVERALDELVAGTSVPPEVFAAAALERMLALESGDDPWDVPDGWRPGAHAWTPWIITPSGGEPVEVRVQGRAASARVAINGDPPVAASLTRPFTLTYGGRTTSFEAARDGHTLWLGRGGHAWALSEHVRAEGGAAAAAAGDSVLRSPMPGTVLAVKASEGDSVAEGQPLVVVEAMKMEHTVTAPLAGVVAKLPVRAGAQVALDAVLAVIEEPR</sequence>
<comment type="subunit">
    <text evidence="10">The biotin-dependent acyl-CoA carboxylase complex is composed of AccA1, which contains the biotin carboxylase (BC) and biotin carboxyl carrier protein (BCCP) domains, and AccD1, which contains the carboxyl transferase (CT) domain. The AccA1/AccD1 complex forms a dodecamer.</text>
</comment>
<dbReference type="PANTHER" id="PTHR18866:SF33">
    <property type="entry name" value="METHYLCROTONOYL-COA CARBOXYLASE SUBUNIT ALPHA, MITOCHONDRIAL-RELATED"/>
    <property type="match status" value="1"/>
</dbReference>
<dbReference type="InterPro" id="IPR048429">
    <property type="entry name" value="MCC_alpha_BT"/>
</dbReference>
<dbReference type="InterPro" id="IPR050856">
    <property type="entry name" value="Biotin_carboxylase_complex"/>
</dbReference>
<keyword evidence="5 12" id="KW-0067">ATP-binding</keyword>
<dbReference type="GO" id="GO:0004075">
    <property type="term" value="F:biotin carboxylase activity"/>
    <property type="evidence" value="ECO:0007669"/>
    <property type="project" value="UniProtKB-EC"/>
</dbReference>
<dbReference type="InterPro" id="IPR016185">
    <property type="entry name" value="PreATP-grasp_dom_sf"/>
</dbReference>
<evidence type="ECO:0000259" key="13">
    <source>
        <dbReference type="PROSITE" id="PS50968"/>
    </source>
</evidence>
<evidence type="ECO:0000256" key="9">
    <source>
        <dbReference type="ARBA" id="ARBA00053351"/>
    </source>
</evidence>
<reference evidence="16 17" key="1">
    <citation type="submission" date="2019-03" db="EMBL/GenBank/DDBJ databases">
        <title>Draft genome sequences of novel Actinobacteria.</title>
        <authorList>
            <person name="Sahin N."/>
            <person name="Ay H."/>
            <person name="Saygin H."/>
        </authorList>
    </citation>
    <scope>NUCLEOTIDE SEQUENCE [LARGE SCALE GENOMIC DNA]</scope>
    <source>
        <strain evidence="16 17">DSM 45941</strain>
    </source>
</reference>
<evidence type="ECO:0000259" key="15">
    <source>
        <dbReference type="PROSITE" id="PS50979"/>
    </source>
</evidence>
<dbReference type="InterPro" id="IPR001882">
    <property type="entry name" value="Biotin_BS"/>
</dbReference>
<dbReference type="PROSITE" id="PS50979">
    <property type="entry name" value="BC"/>
    <property type="match status" value="1"/>
</dbReference>
<evidence type="ECO:0000256" key="11">
    <source>
        <dbReference type="ARBA" id="ARBA00074050"/>
    </source>
</evidence>
<dbReference type="Pfam" id="PF21139">
    <property type="entry name" value="BT_MCC_alpha"/>
    <property type="match status" value="1"/>
</dbReference>
<keyword evidence="17" id="KW-1185">Reference proteome</keyword>
<feature type="domain" description="ATP-grasp" evidence="14">
    <location>
        <begin position="114"/>
        <end position="313"/>
    </location>
</feature>
<dbReference type="Pfam" id="PF02786">
    <property type="entry name" value="CPSase_L_D2"/>
    <property type="match status" value="1"/>
</dbReference>
<dbReference type="InterPro" id="IPR005479">
    <property type="entry name" value="CPAse_ATP-bd"/>
</dbReference>
<feature type="domain" description="Biotin carboxylation" evidence="15">
    <location>
        <begin position="1"/>
        <end position="440"/>
    </location>
</feature>
<dbReference type="Pfam" id="PF00289">
    <property type="entry name" value="Biotin_carb_N"/>
    <property type="match status" value="1"/>
</dbReference>
<keyword evidence="4 12" id="KW-0547">Nucleotide-binding</keyword>
<comment type="catalytic activity">
    <reaction evidence="8">
        <text>N(6)-biotinyl-L-lysyl-[protein] + hydrogencarbonate + ATP = N(6)-carboxybiotinyl-L-lysyl-[protein] + ADP + phosphate + H(+)</text>
        <dbReference type="Rhea" id="RHEA:13501"/>
        <dbReference type="Rhea" id="RHEA-COMP:10505"/>
        <dbReference type="Rhea" id="RHEA-COMP:10506"/>
        <dbReference type="ChEBI" id="CHEBI:15378"/>
        <dbReference type="ChEBI" id="CHEBI:17544"/>
        <dbReference type="ChEBI" id="CHEBI:30616"/>
        <dbReference type="ChEBI" id="CHEBI:43474"/>
        <dbReference type="ChEBI" id="CHEBI:83144"/>
        <dbReference type="ChEBI" id="CHEBI:83145"/>
        <dbReference type="ChEBI" id="CHEBI:456216"/>
        <dbReference type="EC" id="6.3.4.14"/>
    </reaction>
    <physiologicalReaction direction="left-to-right" evidence="8">
        <dbReference type="Rhea" id="RHEA:13502"/>
    </physiologicalReaction>
</comment>
<dbReference type="PROSITE" id="PS50975">
    <property type="entry name" value="ATP_GRASP"/>
    <property type="match status" value="1"/>
</dbReference>
<dbReference type="InterPro" id="IPR011053">
    <property type="entry name" value="Single_hybrid_motif"/>
</dbReference>